<keyword evidence="1 5" id="KW-0560">Oxidoreductase</keyword>
<evidence type="ECO:0000256" key="2">
    <source>
        <dbReference type="ARBA" id="ARBA00023027"/>
    </source>
</evidence>
<keyword evidence="2" id="KW-0520">NAD</keyword>
<dbReference type="InterPro" id="IPR006436">
    <property type="entry name" value="Glyceraldehyde-3-P_DH_2_arc"/>
</dbReference>
<organism evidence="5 6">
    <name type="scientific">Fontibacillus solani</name>
    <dbReference type="NCBI Taxonomy" id="1572857"/>
    <lineage>
        <taxon>Bacteria</taxon>
        <taxon>Bacillati</taxon>
        <taxon>Bacillota</taxon>
        <taxon>Bacilli</taxon>
        <taxon>Bacillales</taxon>
        <taxon>Paenibacillaceae</taxon>
        <taxon>Fontibacillus</taxon>
    </lineage>
</organism>
<evidence type="ECO:0000259" key="4">
    <source>
        <dbReference type="Pfam" id="PF02800"/>
    </source>
</evidence>
<protein>
    <submittedName>
        <fullName evidence="5">Glyceraldehyde-3-phosphate dehydrogenase (NAD(P))</fullName>
        <ecNumber evidence="5">1.2.1.59</ecNumber>
    </submittedName>
</protein>
<dbReference type="NCBIfam" id="NF003251">
    <property type="entry name" value="PRK04207.1"/>
    <property type="match status" value="1"/>
</dbReference>
<dbReference type="EMBL" id="JACJIP010000027">
    <property type="protein sequence ID" value="MBA9087204.1"/>
    <property type="molecule type" value="Genomic_DNA"/>
</dbReference>
<evidence type="ECO:0000256" key="3">
    <source>
        <dbReference type="PIRSR" id="PIRSR000149-1"/>
    </source>
</evidence>
<evidence type="ECO:0000313" key="5">
    <source>
        <dbReference type="EMBL" id="MBA9087204.1"/>
    </source>
</evidence>
<dbReference type="CDD" id="cd18127">
    <property type="entry name" value="GAPDH_II_C"/>
    <property type="match status" value="1"/>
</dbReference>
<dbReference type="EC" id="1.2.1.59" evidence="5"/>
<dbReference type="GO" id="GO:0050661">
    <property type="term" value="F:NADP binding"/>
    <property type="evidence" value="ECO:0007669"/>
    <property type="project" value="InterPro"/>
</dbReference>
<feature type="domain" description="Glyceraldehyde 3-phosphate dehydrogenase catalytic" evidence="4">
    <location>
        <begin position="146"/>
        <end position="253"/>
    </location>
</feature>
<sequence>MTIKVGITGFGTIGKRVAEAIGLQNDMCLKGVVFRNLNIGALTARLKGMPIYLDNDAILKEFIKAGVQPLGNLTDLLMEIDIMVDCTPRGQAEKNLPLYKRYNIPVILQGGEKDELGLTFNSFINMDAVKCNQVIRIASCNTTGIVRILFALFKEIDMDHVFVSLVRCASDPDKGSKGIVNGLGITSEKSHHAQDVQLLLPDVHIYTKAVAAPMTHGHILFFSIDIRSECSEETLIKRMNEHPRLIVLPGLHSHSTSTIEAFFSNRKRRDRPYAVLLEDSIEIIGNKLFFIASIHMESIVIPETIDCIRAKFSDMNASDIIMMTDHSMHMDKETEAYKNLL</sequence>
<dbReference type="GO" id="GO:0006096">
    <property type="term" value="P:glycolytic process"/>
    <property type="evidence" value="ECO:0007669"/>
    <property type="project" value="InterPro"/>
</dbReference>
<dbReference type="CDD" id="cd02278">
    <property type="entry name" value="GAPDH_II_N"/>
    <property type="match status" value="1"/>
</dbReference>
<dbReference type="SUPFAM" id="SSF51735">
    <property type="entry name" value="NAD(P)-binding Rossmann-fold domains"/>
    <property type="match status" value="1"/>
</dbReference>
<evidence type="ECO:0000256" key="1">
    <source>
        <dbReference type="ARBA" id="ARBA00023002"/>
    </source>
</evidence>
<reference evidence="5 6" key="1">
    <citation type="submission" date="2020-08" db="EMBL/GenBank/DDBJ databases">
        <title>Genomic Encyclopedia of Type Strains, Phase III (KMG-III): the genomes of soil and plant-associated and newly described type strains.</title>
        <authorList>
            <person name="Whitman W."/>
        </authorList>
    </citation>
    <scope>NUCLEOTIDE SEQUENCE [LARGE SCALE GENOMIC DNA]</scope>
    <source>
        <strain evidence="5 6">CECT 8693</strain>
    </source>
</reference>
<proteinExistence type="predicted"/>
<dbReference type="SUPFAM" id="SSF55347">
    <property type="entry name" value="Glyceraldehyde-3-phosphate dehydrogenase-like, C-terminal domain"/>
    <property type="match status" value="1"/>
</dbReference>
<gene>
    <name evidence="5" type="ORF">FHR92_003686</name>
</gene>
<keyword evidence="6" id="KW-1185">Reference proteome</keyword>
<dbReference type="GO" id="GO:0005737">
    <property type="term" value="C:cytoplasm"/>
    <property type="evidence" value="ECO:0007669"/>
    <property type="project" value="InterPro"/>
</dbReference>
<dbReference type="GO" id="GO:0043891">
    <property type="term" value="F:glyceraldehyde-3-phosphate dehydrogenase [NAD(P)+] (phosphorylating) activity"/>
    <property type="evidence" value="ECO:0007669"/>
    <property type="project" value="UniProtKB-EC"/>
</dbReference>
<comment type="caution">
    <text evidence="5">The sequence shown here is derived from an EMBL/GenBank/DDBJ whole genome shotgun (WGS) entry which is preliminary data.</text>
</comment>
<dbReference type="InterPro" id="IPR020830">
    <property type="entry name" value="GlycerAld_3-P_DH_AS"/>
</dbReference>
<accession>A0A7W3SVZ8</accession>
<dbReference type="InterPro" id="IPR020831">
    <property type="entry name" value="GlycerAld/Erythrose_P_DH"/>
</dbReference>
<dbReference type="PROSITE" id="PS00071">
    <property type="entry name" value="GAPDH"/>
    <property type="match status" value="1"/>
</dbReference>
<dbReference type="Gene3D" id="3.40.50.720">
    <property type="entry name" value="NAD(P)-binding Rossmann-like Domain"/>
    <property type="match status" value="1"/>
</dbReference>
<dbReference type="AlphaFoldDB" id="A0A7W3SVZ8"/>
<dbReference type="Proteomes" id="UP000567067">
    <property type="component" value="Unassembled WGS sequence"/>
</dbReference>
<dbReference type="RefSeq" id="WP_182537973.1">
    <property type="nucleotide sequence ID" value="NZ_JACJIP010000027.1"/>
</dbReference>
<dbReference type="Gene3D" id="3.30.360.10">
    <property type="entry name" value="Dihydrodipicolinate Reductase, domain 2"/>
    <property type="match status" value="1"/>
</dbReference>
<dbReference type="NCBIfam" id="TIGR01546">
    <property type="entry name" value="GAPDH-II_archae"/>
    <property type="match status" value="1"/>
</dbReference>
<dbReference type="GO" id="GO:0051287">
    <property type="term" value="F:NAD binding"/>
    <property type="evidence" value="ECO:0007669"/>
    <property type="project" value="InterPro"/>
</dbReference>
<feature type="active site" description="Nucleophile" evidence="3">
    <location>
        <position position="140"/>
    </location>
</feature>
<name>A0A7W3SVZ8_9BACL</name>
<dbReference type="Pfam" id="PF02800">
    <property type="entry name" value="Gp_dh_C"/>
    <property type="match status" value="1"/>
</dbReference>
<dbReference type="PIRSF" id="PIRSF000149">
    <property type="entry name" value="GAP_DH"/>
    <property type="match status" value="1"/>
</dbReference>
<dbReference type="InterPro" id="IPR036291">
    <property type="entry name" value="NAD(P)-bd_dom_sf"/>
</dbReference>
<evidence type="ECO:0000313" key="6">
    <source>
        <dbReference type="Proteomes" id="UP000567067"/>
    </source>
</evidence>
<dbReference type="InterPro" id="IPR020829">
    <property type="entry name" value="GlycerAld_3-P_DH_cat"/>
</dbReference>